<keyword evidence="3" id="KW-0255">Endonuclease</keyword>
<evidence type="ECO:0000313" key="4">
    <source>
        <dbReference type="Proteomes" id="UP000810252"/>
    </source>
</evidence>
<dbReference type="InterPro" id="IPR036691">
    <property type="entry name" value="Endo/exonu/phosph_ase_sf"/>
</dbReference>
<accession>A0A9D9EMI6</accession>
<reference evidence="3" key="2">
    <citation type="journal article" date="2021" name="PeerJ">
        <title>Extensive microbial diversity within the chicken gut microbiome revealed by metagenomics and culture.</title>
        <authorList>
            <person name="Gilroy R."/>
            <person name="Ravi A."/>
            <person name="Getino M."/>
            <person name="Pursley I."/>
            <person name="Horton D.L."/>
            <person name="Alikhan N.F."/>
            <person name="Baker D."/>
            <person name="Gharbi K."/>
            <person name="Hall N."/>
            <person name="Watson M."/>
            <person name="Adriaenssens E.M."/>
            <person name="Foster-Nyarko E."/>
            <person name="Jarju S."/>
            <person name="Secka A."/>
            <person name="Antonio M."/>
            <person name="Oren A."/>
            <person name="Chaudhuri R.R."/>
            <person name="La Ragione R."/>
            <person name="Hildebrand F."/>
            <person name="Pallen M.J."/>
        </authorList>
    </citation>
    <scope>NUCLEOTIDE SEQUENCE</scope>
    <source>
        <strain evidence="3">20514</strain>
    </source>
</reference>
<sequence>MRTIPAIFLFLCVCSMPVSAERDSLVAVFWNLENFFDTEDGGTGGTDREFTPSGERYWTSGRYWRKCNGVAKAMFWMCGRYGRMPDVVGVAEVENRRVMQSVARGTLLRKYDYVQVHADSPDERGIDVALLYRESVFRMLRWRAIAVDRDICGGAMKTRDILYVCLERDGERFHFLVNHHPSKYGGEKRSAPGRLAAMGRMVHICDSLLKCGERNIVCMGDFNDTPDGTAFSLAGGVLVNLAVPLAEKGLGTIRYDGKWELIDMFLVDAGLSGRARMDICFPGFLSVPDNAHSGLKPLRTYTGPRYSGGISDHLPVVLVF</sequence>
<dbReference type="EMBL" id="JADIMQ010000118">
    <property type="protein sequence ID" value="MBO8449291.1"/>
    <property type="molecule type" value="Genomic_DNA"/>
</dbReference>
<feature type="signal peptide" evidence="1">
    <location>
        <begin position="1"/>
        <end position="20"/>
    </location>
</feature>
<keyword evidence="1" id="KW-0732">Signal</keyword>
<name>A0A9D9EMI6_9BACT</name>
<dbReference type="GO" id="GO:0004519">
    <property type="term" value="F:endonuclease activity"/>
    <property type="evidence" value="ECO:0007669"/>
    <property type="project" value="UniProtKB-KW"/>
</dbReference>
<dbReference type="Pfam" id="PF19580">
    <property type="entry name" value="Exo_endo_phos_3"/>
    <property type="match status" value="1"/>
</dbReference>
<reference evidence="3" key="1">
    <citation type="submission" date="2020-10" db="EMBL/GenBank/DDBJ databases">
        <authorList>
            <person name="Gilroy R."/>
        </authorList>
    </citation>
    <scope>NUCLEOTIDE SEQUENCE</scope>
    <source>
        <strain evidence="3">20514</strain>
    </source>
</reference>
<keyword evidence="3" id="KW-0540">Nuclease</keyword>
<evidence type="ECO:0000259" key="2">
    <source>
        <dbReference type="Pfam" id="PF19580"/>
    </source>
</evidence>
<dbReference type="Proteomes" id="UP000810252">
    <property type="component" value="Unassembled WGS sequence"/>
</dbReference>
<proteinExistence type="predicted"/>
<dbReference type="InterPro" id="IPR005135">
    <property type="entry name" value="Endo/exonuclease/phosphatase"/>
</dbReference>
<evidence type="ECO:0000313" key="3">
    <source>
        <dbReference type="EMBL" id="MBO8449291.1"/>
    </source>
</evidence>
<dbReference type="PANTHER" id="PTHR42834:SF1">
    <property type="entry name" value="ENDONUCLEASE_EXONUCLEASE_PHOSPHATASE FAMILY PROTEIN (AFU_ORTHOLOGUE AFUA_3G09210)"/>
    <property type="match status" value="1"/>
</dbReference>
<comment type="caution">
    <text evidence="3">The sequence shown here is derived from an EMBL/GenBank/DDBJ whole genome shotgun (WGS) entry which is preliminary data.</text>
</comment>
<keyword evidence="3" id="KW-0378">Hydrolase</keyword>
<dbReference type="PANTHER" id="PTHR42834">
    <property type="entry name" value="ENDONUCLEASE/EXONUCLEASE/PHOSPHATASE FAMILY PROTEIN (AFU_ORTHOLOGUE AFUA_3G09210)"/>
    <property type="match status" value="1"/>
</dbReference>
<gene>
    <name evidence="3" type="ORF">IAC29_08480</name>
</gene>
<protein>
    <submittedName>
        <fullName evidence="3">Endonuclease</fullName>
    </submittedName>
</protein>
<evidence type="ECO:0000256" key="1">
    <source>
        <dbReference type="SAM" id="SignalP"/>
    </source>
</evidence>
<feature type="chain" id="PRO_5038538596" evidence="1">
    <location>
        <begin position="21"/>
        <end position="320"/>
    </location>
</feature>
<dbReference type="AlphaFoldDB" id="A0A9D9EMI6"/>
<dbReference type="SUPFAM" id="SSF56219">
    <property type="entry name" value="DNase I-like"/>
    <property type="match status" value="1"/>
</dbReference>
<organism evidence="3 4">
    <name type="scientific">Candidatus Cryptobacteroides merdigallinarum</name>
    <dbReference type="NCBI Taxonomy" id="2840770"/>
    <lineage>
        <taxon>Bacteria</taxon>
        <taxon>Pseudomonadati</taxon>
        <taxon>Bacteroidota</taxon>
        <taxon>Bacteroidia</taxon>
        <taxon>Bacteroidales</taxon>
        <taxon>Candidatus Cryptobacteroides</taxon>
    </lineage>
</organism>
<feature type="domain" description="Endonuclease/exonuclease/phosphatase" evidence="2">
    <location>
        <begin position="28"/>
        <end position="318"/>
    </location>
</feature>
<dbReference type="Gene3D" id="3.60.10.10">
    <property type="entry name" value="Endonuclease/exonuclease/phosphatase"/>
    <property type="match status" value="1"/>
</dbReference>